<proteinExistence type="predicted"/>
<reference evidence="2 3" key="1">
    <citation type="submission" date="2019-05" db="EMBL/GenBank/DDBJ databases">
        <title>Another draft genome of Portunus trituberculatus and its Hox gene families provides insights of decapod evolution.</title>
        <authorList>
            <person name="Jeong J.-H."/>
            <person name="Song I."/>
            <person name="Kim S."/>
            <person name="Choi T."/>
            <person name="Kim D."/>
            <person name="Ryu S."/>
            <person name="Kim W."/>
        </authorList>
    </citation>
    <scope>NUCLEOTIDE SEQUENCE [LARGE SCALE GENOMIC DNA]</scope>
    <source>
        <tissue evidence="2">Muscle</tissue>
    </source>
</reference>
<keyword evidence="2" id="KW-0812">Transmembrane</keyword>
<sequence length="94" mass="10465">MEQETSEEDIIGRMRTNTGVEKYYTVFPAYGPSISATCQQISDALLSNEKRFIFTSHTPGEYVICLYSNSTKVFSGSQLLFIFDVTVGVVTFTG</sequence>
<dbReference type="Proteomes" id="UP000324222">
    <property type="component" value="Unassembled WGS sequence"/>
</dbReference>
<organism evidence="2 3">
    <name type="scientific">Portunus trituberculatus</name>
    <name type="common">Swimming crab</name>
    <name type="synonym">Neptunus trituberculatus</name>
    <dbReference type="NCBI Taxonomy" id="210409"/>
    <lineage>
        <taxon>Eukaryota</taxon>
        <taxon>Metazoa</taxon>
        <taxon>Ecdysozoa</taxon>
        <taxon>Arthropoda</taxon>
        <taxon>Crustacea</taxon>
        <taxon>Multicrustacea</taxon>
        <taxon>Malacostraca</taxon>
        <taxon>Eumalacostraca</taxon>
        <taxon>Eucarida</taxon>
        <taxon>Decapoda</taxon>
        <taxon>Pleocyemata</taxon>
        <taxon>Brachyura</taxon>
        <taxon>Eubrachyura</taxon>
        <taxon>Portunoidea</taxon>
        <taxon>Portunidae</taxon>
        <taxon>Portuninae</taxon>
        <taxon>Portunus</taxon>
    </lineage>
</organism>
<keyword evidence="3" id="KW-1185">Reference proteome</keyword>
<name>A0A5B7GFK4_PORTR</name>
<gene>
    <name evidence="2" type="primary">eca_1</name>
    <name evidence="2" type="ORF">E2C01_052810</name>
</gene>
<evidence type="ECO:0000259" key="1">
    <source>
        <dbReference type="PROSITE" id="PS50866"/>
    </source>
</evidence>
<accession>A0A5B7GFK4</accession>
<evidence type="ECO:0000313" key="2">
    <source>
        <dbReference type="EMBL" id="MPC58801.1"/>
    </source>
</evidence>
<comment type="caution">
    <text evidence="2">The sequence shown here is derived from an EMBL/GenBank/DDBJ whole genome shotgun (WGS) entry which is preliminary data.</text>
</comment>
<keyword evidence="2" id="KW-0472">Membrane</keyword>
<protein>
    <submittedName>
        <fullName evidence="2">Transmembrane emp24 domain-containing protein eca</fullName>
    </submittedName>
</protein>
<dbReference type="PROSITE" id="PS50866">
    <property type="entry name" value="GOLD"/>
    <property type="match status" value="1"/>
</dbReference>
<dbReference type="EMBL" id="VSRR010016002">
    <property type="protein sequence ID" value="MPC58801.1"/>
    <property type="molecule type" value="Genomic_DNA"/>
</dbReference>
<feature type="domain" description="GOLD" evidence="1">
    <location>
        <begin position="1"/>
        <end position="87"/>
    </location>
</feature>
<dbReference type="InterPro" id="IPR009038">
    <property type="entry name" value="GOLD_dom"/>
</dbReference>
<dbReference type="AlphaFoldDB" id="A0A5B7GFK4"/>
<evidence type="ECO:0000313" key="3">
    <source>
        <dbReference type="Proteomes" id="UP000324222"/>
    </source>
</evidence>